<dbReference type="InterPro" id="IPR052926">
    <property type="entry name" value="Metallo-beta-lactamase_dom"/>
</dbReference>
<gene>
    <name evidence="2" type="ORF">PQJ61_00305</name>
</gene>
<accession>A0AAJ1MM51</accession>
<feature type="domain" description="Metallo-beta-lactamase" evidence="1">
    <location>
        <begin position="21"/>
        <end position="217"/>
    </location>
</feature>
<evidence type="ECO:0000313" key="3">
    <source>
        <dbReference type="Proteomes" id="UP001221217"/>
    </source>
</evidence>
<dbReference type="InterPro" id="IPR036866">
    <property type="entry name" value="RibonucZ/Hydroxyglut_hydro"/>
</dbReference>
<dbReference type="EMBL" id="JAQQAL010000002">
    <property type="protein sequence ID" value="MDC7225184.1"/>
    <property type="molecule type" value="Genomic_DNA"/>
</dbReference>
<protein>
    <submittedName>
        <fullName evidence="2">MBL fold metallo-hydrolase</fullName>
    </submittedName>
</protein>
<dbReference type="Pfam" id="PF00753">
    <property type="entry name" value="Lactamase_B"/>
    <property type="match status" value="1"/>
</dbReference>
<dbReference type="SUPFAM" id="SSF56281">
    <property type="entry name" value="Metallo-hydrolase/oxidoreductase"/>
    <property type="match status" value="1"/>
</dbReference>
<name>A0AAJ1MM51_9SPIO</name>
<dbReference type="GO" id="GO:0016740">
    <property type="term" value="F:transferase activity"/>
    <property type="evidence" value="ECO:0007669"/>
    <property type="project" value="TreeGrafter"/>
</dbReference>
<sequence>MKAKLIFLMDDKPGDGLLNEHGLSILVETGDSRILFDTGQSSAFSVNAERLNIDLLNLDLAVISHGHYDHGGGLPAFFDKNSETPVYIHKKAPLQVYYSTSKSDKPRFVGIKEDIFTADNDRFIYLDSMLTPAEGIHIIPCTNVPGRGPIFDDNSLFLLNGKEKSAETFDHEIFMVIEREKDILVISGCSHNNISSIISYAVSLFPGKKLTAVIGGFHMPDIRDFSEHHAEAVNSTAEKLLEISKKSGPTSFFTGHCTGDKAKLLLSQKMGSNIDFFSTGLEILL</sequence>
<evidence type="ECO:0000259" key="1">
    <source>
        <dbReference type="SMART" id="SM00849"/>
    </source>
</evidence>
<evidence type="ECO:0000313" key="2">
    <source>
        <dbReference type="EMBL" id="MDC7225184.1"/>
    </source>
</evidence>
<organism evidence="2 3">
    <name type="scientific">Candidatus Thalassospirochaeta sargassi</name>
    <dbReference type="NCBI Taxonomy" id="3119039"/>
    <lineage>
        <taxon>Bacteria</taxon>
        <taxon>Pseudomonadati</taxon>
        <taxon>Spirochaetota</taxon>
        <taxon>Spirochaetia</taxon>
        <taxon>Spirochaetales</taxon>
        <taxon>Spirochaetaceae</taxon>
        <taxon>Candidatus Thalassospirochaeta</taxon>
    </lineage>
</organism>
<dbReference type="Gene3D" id="3.60.15.10">
    <property type="entry name" value="Ribonuclease Z/Hydroxyacylglutathione hydrolase-like"/>
    <property type="match status" value="1"/>
</dbReference>
<dbReference type="PANTHER" id="PTHR13754:SF13">
    <property type="entry name" value="METALLO-BETA-LACTAMASE SUPERFAMILY PROTEIN (AFU_ORTHOLOGUE AFUA_3G07630)"/>
    <property type="match status" value="1"/>
</dbReference>
<dbReference type="InterPro" id="IPR001279">
    <property type="entry name" value="Metallo-B-lactamas"/>
</dbReference>
<dbReference type="CDD" id="cd07713">
    <property type="entry name" value="DHPS-like_MBL-fold"/>
    <property type="match status" value="1"/>
</dbReference>
<comment type="caution">
    <text evidence="2">The sequence shown here is derived from an EMBL/GenBank/DDBJ whole genome shotgun (WGS) entry which is preliminary data.</text>
</comment>
<dbReference type="InterPro" id="IPR041712">
    <property type="entry name" value="DHPS-like_MBL-fold"/>
</dbReference>
<proteinExistence type="predicted"/>
<dbReference type="AlphaFoldDB" id="A0AAJ1MM51"/>
<dbReference type="Proteomes" id="UP001221217">
    <property type="component" value="Unassembled WGS sequence"/>
</dbReference>
<reference evidence="2 3" key="1">
    <citation type="submission" date="2022-12" db="EMBL/GenBank/DDBJ databases">
        <title>Metagenome assembled genome from gulf of manar.</title>
        <authorList>
            <person name="Kohli P."/>
            <person name="Pk S."/>
            <person name="Venkata Ramana C."/>
            <person name="Sasikala C."/>
        </authorList>
    </citation>
    <scope>NUCLEOTIDE SEQUENCE [LARGE SCALE GENOMIC DNA]</scope>
    <source>
        <strain evidence="2">JB008</strain>
    </source>
</reference>
<dbReference type="SMART" id="SM00849">
    <property type="entry name" value="Lactamase_B"/>
    <property type="match status" value="1"/>
</dbReference>
<dbReference type="PANTHER" id="PTHR13754">
    <property type="entry name" value="METALLO-BETA-LACTAMASE SUPERFAMILY PROTEIN"/>
    <property type="match status" value="1"/>
</dbReference>